<feature type="compositionally biased region" description="Basic and acidic residues" evidence="1">
    <location>
        <begin position="39"/>
        <end position="48"/>
    </location>
</feature>
<evidence type="ECO:0000313" key="2">
    <source>
        <dbReference type="EMBL" id="KAK9046153.1"/>
    </source>
</evidence>
<name>A0ABR2U8U3_9ROSI</name>
<evidence type="ECO:0000313" key="3">
    <source>
        <dbReference type="Proteomes" id="UP001396334"/>
    </source>
</evidence>
<dbReference type="EMBL" id="JBBPBN010000001">
    <property type="protein sequence ID" value="KAK9046153.1"/>
    <property type="molecule type" value="Genomic_DNA"/>
</dbReference>
<reference evidence="2 3" key="1">
    <citation type="journal article" date="2024" name="G3 (Bethesda)">
        <title>Genome assembly of Hibiscus sabdariffa L. provides insights into metabolisms of medicinal natural products.</title>
        <authorList>
            <person name="Kim T."/>
        </authorList>
    </citation>
    <scope>NUCLEOTIDE SEQUENCE [LARGE SCALE GENOMIC DNA]</scope>
    <source>
        <strain evidence="2">TK-2024</strain>
        <tissue evidence="2">Old leaves</tissue>
    </source>
</reference>
<gene>
    <name evidence="2" type="ORF">V6N11_052053</name>
</gene>
<dbReference type="Proteomes" id="UP001396334">
    <property type="component" value="Unassembled WGS sequence"/>
</dbReference>
<keyword evidence="3" id="KW-1185">Reference proteome</keyword>
<sequence>MFRPFLFLDRVHPKNQTPTPTIVASPAIIFVACTRHRRDSDGPFDEPRLSTASSFPSLPPSRSGFDHSRPRMSQIGIILMWLVRSTSSSFDIAPSQIRGVASVVVTAAQRCQKKNS</sequence>
<organism evidence="2 3">
    <name type="scientific">Hibiscus sabdariffa</name>
    <name type="common">roselle</name>
    <dbReference type="NCBI Taxonomy" id="183260"/>
    <lineage>
        <taxon>Eukaryota</taxon>
        <taxon>Viridiplantae</taxon>
        <taxon>Streptophyta</taxon>
        <taxon>Embryophyta</taxon>
        <taxon>Tracheophyta</taxon>
        <taxon>Spermatophyta</taxon>
        <taxon>Magnoliopsida</taxon>
        <taxon>eudicotyledons</taxon>
        <taxon>Gunneridae</taxon>
        <taxon>Pentapetalae</taxon>
        <taxon>rosids</taxon>
        <taxon>malvids</taxon>
        <taxon>Malvales</taxon>
        <taxon>Malvaceae</taxon>
        <taxon>Malvoideae</taxon>
        <taxon>Hibiscus</taxon>
    </lineage>
</organism>
<evidence type="ECO:0000256" key="1">
    <source>
        <dbReference type="SAM" id="MobiDB-lite"/>
    </source>
</evidence>
<comment type="caution">
    <text evidence="2">The sequence shown here is derived from an EMBL/GenBank/DDBJ whole genome shotgun (WGS) entry which is preliminary data.</text>
</comment>
<dbReference type="PROSITE" id="PS51257">
    <property type="entry name" value="PROKAR_LIPOPROTEIN"/>
    <property type="match status" value="1"/>
</dbReference>
<protein>
    <submittedName>
        <fullName evidence="2">Uncharacterized protein</fullName>
    </submittedName>
</protein>
<proteinExistence type="predicted"/>
<feature type="region of interest" description="Disordered" evidence="1">
    <location>
        <begin position="39"/>
        <end position="69"/>
    </location>
</feature>
<accession>A0ABR2U8U3</accession>